<keyword evidence="9 14" id="KW-0520">NAD</keyword>
<dbReference type="InterPro" id="IPR036188">
    <property type="entry name" value="FAD/NAD-bd_sf"/>
</dbReference>
<evidence type="ECO:0000256" key="2">
    <source>
        <dbReference type="ARBA" id="ARBA00007532"/>
    </source>
</evidence>
<dbReference type="PRINTS" id="PR00411">
    <property type="entry name" value="PNDRDTASEI"/>
</dbReference>
<name>A0A1Y1DBG1_9PSEU</name>
<dbReference type="PROSITE" id="PS00076">
    <property type="entry name" value="PYRIDINE_REDOX_1"/>
    <property type="match status" value="1"/>
</dbReference>
<feature type="domain" description="Pyridine nucleotide-disulphide oxidoreductase dimerisation" evidence="17">
    <location>
        <begin position="364"/>
        <end position="470"/>
    </location>
</feature>
<sequence>MATVDARVHARATRRPRIATVASRGDPVTDTSADLVILGGGSGGYACAFRAAELGLSVILVEKDKLGGTCLHRGCIPTKALLHAAEVADAAREGDKFGVKSSLEGIDMPGVNSYKDGVIAGLYKGLQGLVKANKVTLVEGAGTFQGPNTVVVDGNRYTGKNVVLATGSYARSLPGLEINGRIITSDQALNLDWIPEKVVVLGGGVIGVEFASVWSSFGADVTIVEALPRLVPAEDEWASKQLERAFRKRGIKFKTGVKFTGASQNDSGVSVSLENGDVLEADLLLVAVGRGPNTAGHGYEEAGVRMERGFVITDERLRTNLPGVYAVGDIVPGLQLAHRGFQQGIFVAEDIAGQNPRVIDEAGIPRVTYCNPEVASVGLTEAAAKEKYGSATTYVYSLAGNGKSQILKTSGGVKLVKAPDGPVVGITLVGERVGELIGEAQLVYNWEAFPEDVAPLIHAHPTQTEALGEAFLALAGKPLHVHG</sequence>
<dbReference type="EC" id="1.8.1.4" evidence="3 16"/>
<evidence type="ECO:0000256" key="8">
    <source>
        <dbReference type="ARBA" id="ARBA00023002"/>
    </source>
</evidence>
<dbReference type="Pfam" id="PF02852">
    <property type="entry name" value="Pyr_redox_dim"/>
    <property type="match status" value="1"/>
</dbReference>
<dbReference type="PIRSF" id="PIRSF000350">
    <property type="entry name" value="Mercury_reductase_MerA"/>
    <property type="match status" value="1"/>
</dbReference>
<evidence type="ECO:0000256" key="4">
    <source>
        <dbReference type="ARBA" id="ARBA00016961"/>
    </source>
</evidence>
<dbReference type="Gene3D" id="3.30.390.30">
    <property type="match status" value="1"/>
</dbReference>
<evidence type="ECO:0000256" key="13">
    <source>
        <dbReference type="PIRSR" id="PIRSR000350-2"/>
    </source>
</evidence>
<dbReference type="GO" id="GO:0005737">
    <property type="term" value="C:cytoplasm"/>
    <property type="evidence" value="ECO:0007669"/>
    <property type="project" value="UniProtKB-SubCell"/>
</dbReference>
<evidence type="ECO:0000259" key="17">
    <source>
        <dbReference type="Pfam" id="PF02852"/>
    </source>
</evidence>
<feature type="binding site" evidence="14">
    <location>
        <begin position="202"/>
        <end position="209"/>
    </location>
    <ligand>
        <name>NAD(+)</name>
        <dbReference type="ChEBI" id="CHEBI:57540"/>
    </ligand>
</feature>
<feature type="binding site" evidence="14">
    <location>
        <position position="79"/>
    </location>
    <ligand>
        <name>FAD</name>
        <dbReference type="ChEBI" id="CHEBI:57692"/>
    </ligand>
</feature>
<feature type="disulfide bond" description="Redox-active" evidence="15">
    <location>
        <begin position="70"/>
        <end position="75"/>
    </location>
</feature>
<keyword evidence="5" id="KW-0963">Cytoplasm</keyword>
<evidence type="ECO:0000256" key="9">
    <source>
        <dbReference type="ARBA" id="ARBA00023027"/>
    </source>
</evidence>
<evidence type="ECO:0000256" key="7">
    <source>
        <dbReference type="ARBA" id="ARBA00022827"/>
    </source>
</evidence>
<evidence type="ECO:0000256" key="11">
    <source>
        <dbReference type="ARBA" id="ARBA00023284"/>
    </source>
</evidence>
<evidence type="ECO:0000256" key="14">
    <source>
        <dbReference type="PIRSR" id="PIRSR000350-3"/>
    </source>
</evidence>
<evidence type="ECO:0000256" key="1">
    <source>
        <dbReference type="ARBA" id="ARBA00004496"/>
    </source>
</evidence>
<dbReference type="GO" id="GO:0006103">
    <property type="term" value="P:2-oxoglutarate metabolic process"/>
    <property type="evidence" value="ECO:0007669"/>
    <property type="project" value="TreeGrafter"/>
</dbReference>
<keyword evidence="7 14" id="KW-0274">FAD</keyword>
<dbReference type="InterPro" id="IPR001100">
    <property type="entry name" value="Pyr_nuc-diS_OxRdtase"/>
</dbReference>
<comment type="cofactor">
    <cofactor evidence="14 16">
        <name>FAD</name>
        <dbReference type="ChEBI" id="CHEBI:57692"/>
    </cofactor>
    <text evidence="14 16">Binds 1 FAD per subunit.</text>
</comment>
<feature type="active site" description="Proton acceptor" evidence="13">
    <location>
        <position position="460"/>
    </location>
</feature>
<dbReference type="InterPro" id="IPR016156">
    <property type="entry name" value="FAD/NAD-linked_Rdtase_dimer_sf"/>
</dbReference>
<evidence type="ECO:0000256" key="5">
    <source>
        <dbReference type="ARBA" id="ARBA00022490"/>
    </source>
</evidence>
<dbReference type="PANTHER" id="PTHR22912:SF217">
    <property type="entry name" value="DIHYDROLIPOYL DEHYDROGENASE"/>
    <property type="match status" value="1"/>
</dbReference>
<evidence type="ECO:0000256" key="15">
    <source>
        <dbReference type="PIRSR" id="PIRSR000350-4"/>
    </source>
</evidence>
<keyword evidence="8 16" id="KW-0560">Oxidoreductase</keyword>
<dbReference type="InterPro" id="IPR004099">
    <property type="entry name" value="Pyr_nucl-diS_OxRdtase_dimer"/>
</dbReference>
<keyword evidence="10" id="KW-1015">Disulfide bond</keyword>
<dbReference type="SUPFAM" id="SSF51905">
    <property type="entry name" value="FAD/NAD(P)-binding domain"/>
    <property type="match status" value="1"/>
</dbReference>
<evidence type="ECO:0000256" key="12">
    <source>
        <dbReference type="ARBA" id="ARBA00049187"/>
    </source>
</evidence>
<dbReference type="InterPro" id="IPR050151">
    <property type="entry name" value="Class-I_Pyr_Nuc-Dis_Oxidored"/>
</dbReference>
<feature type="binding site" evidence="14">
    <location>
        <position position="329"/>
    </location>
    <ligand>
        <name>FAD</name>
        <dbReference type="ChEBI" id="CHEBI:57692"/>
    </ligand>
</feature>
<gene>
    <name evidence="19" type="primary">E3 unit</name>
</gene>
<proteinExistence type="inferred from homology"/>
<dbReference type="FunFam" id="3.30.390.30:FF:000001">
    <property type="entry name" value="Dihydrolipoyl dehydrogenase"/>
    <property type="match status" value="1"/>
</dbReference>
<dbReference type="InterPro" id="IPR012999">
    <property type="entry name" value="Pyr_OxRdtase_I_AS"/>
</dbReference>
<accession>A0A1Y1DBG1</accession>
<comment type="subcellular location">
    <subcellularLocation>
        <location evidence="1">Cytoplasm</location>
    </subcellularLocation>
</comment>
<evidence type="ECO:0000256" key="3">
    <source>
        <dbReference type="ARBA" id="ARBA00012608"/>
    </source>
</evidence>
<evidence type="ECO:0000256" key="16">
    <source>
        <dbReference type="RuleBase" id="RU003692"/>
    </source>
</evidence>
<feature type="binding site" evidence="14">
    <location>
        <position position="289"/>
    </location>
    <ligand>
        <name>NAD(+)</name>
        <dbReference type="ChEBI" id="CHEBI:57540"/>
    </ligand>
</feature>
<keyword evidence="14" id="KW-0547">Nucleotide-binding</keyword>
<keyword evidence="6 16" id="KW-0285">Flavoprotein</keyword>
<dbReference type="PRINTS" id="PR00368">
    <property type="entry name" value="FADPNR"/>
</dbReference>
<reference evidence="19" key="1">
    <citation type="journal article" date="2017" name="ACS Chem. Biol.">
        <title>N-Phenylacetylation and Nonribosomal Peptide Synthetases with Substrate Promiscuity for Biosynthesis of Heptapeptide Variants, JBIR-78 and JBIR-95.</title>
        <authorList>
            <person name="Takeda K."/>
            <person name="Kemmoku K."/>
            <person name="Satoh Y."/>
            <person name="Ogasawara Y."/>
            <person name="Shin-ya K."/>
            <person name="Dairi T."/>
        </authorList>
    </citation>
    <scope>NUCLEOTIDE SEQUENCE</scope>
    <source>
        <strain evidence="19">AK-AA56</strain>
    </source>
</reference>
<comment type="miscellaneous">
    <text evidence="16">The active site is a redox-active disulfide bond.</text>
</comment>
<feature type="domain" description="FAD/NAD(P)-binding" evidence="18">
    <location>
        <begin position="34"/>
        <end position="344"/>
    </location>
</feature>
<feature type="binding site" evidence="14">
    <location>
        <begin position="166"/>
        <end position="168"/>
    </location>
    <ligand>
        <name>FAD</name>
        <dbReference type="ChEBI" id="CHEBI:57692"/>
    </ligand>
</feature>
<feature type="binding site" evidence="14">
    <location>
        <position position="225"/>
    </location>
    <ligand>
        <name>NAD(+)</name>
        <dbReference type="ChEBI" id="CHEBI:57540"/>
    </ligand>
</feature>
<organism evidence="19">
    <name type="scientific">Kibdelosporangium sp. AK-AA56</name>
    <dbReference type="NCBI Taxonomy" id="1962669"/>
    <lineage>
        <taxon>Bacteria</taxon>
        <taxon>Bacillati</taxon>
        <taxon>Actinomycetota</taxon>
        <taxon>Actinomycetes</taxon>
        <taxon>Pseudonocardiales</taxon>
        <taxon>Pseudonocardiaceae</taxon>
        <taxon>Kibdelosporangium</taxon>
    </lineage>
</organism>
<dbReference type="NCBIfam" id="TIGR01350">
    <property type="entry name" value="lipoamide_DH"/>
    <property type="match status" value="1"/>
</dbReference>
<dbReference type="AlphaFoldDB" id="A0A1Y1DBG1"/>
<dbReference type="GO" id="GO:0050660">
    <property type="term" value="F:flavin adenine dinucleotide binding"/>
    <property type="evidence" value="ECO:0007669"/>
    <property type="project" value="InterPro"/>
</dbReference>
<dbReference type="EMBL" id="LC223607">
    <property type="protein sequence ID" value="BAX90005.1"/>
    <property type="molecule type" value="Genomic_DNA"/>
</dbReference>
<dbReference type="Pfam" id="PF07992">
    <property type="entry name" value="Pyr_redox_2"/>
    <property type="match status" value="1"/>
</dbReference>
<dbReference type="SUPFAM" id="SSF55424">
    <property type="entry name" value="FAD/NAD-linked reductases, dimerisation (C-terminal) domain"/>
    <property type="match status" value="1"/>
</dbReference>
<protein>
    <recommendedName>
        <fullName evidence="4 16">Dihydrolipoyl dehydrogenase</fullName>
        <ecNumber evidence="3 16">1.8.1.4</ecNumber>
    </recommendedName>
</protein>
<comment type="similarity">
    <text evidence="2 16">Belongs to the class-I pyridine nucleotide-disulfide oxidoreductase family.</text>
</comment>
<evidence type="ECO:0000259" key="18">
    <source>
        <dbReference type="Pfam" id="PF07992"/>
    </source>
</evidence>
<evidence type="ECO:0000256" key="10">
    <source>
        <dbReference type="ARBA" id="ARBA00023157"/>
    </source>
</evidence>
<dbReference type="Gene3D" id="3.50.50.60">
    <property type="entry name" value="FAD/NAD(P)-binding domain"/>
    <property type="match status" value="2"/>
</dbReference>
<dbReference type="GO" id="GO:0004148">
    <property type="term" value="F:dihydrolipoyl dehydrogenase (NADH) activity"/>
    <property type="evidence" value="ECO:0007669"/>
    <property type="project" value="UniProtKB-EC"/>
</dbReference>
<evidence type="ECO:0000313" key="19">
    <source>
        <dbReference type="EMBL" id="BAX90005.1"/>
    </source>
</evidence>
<evidence type="ECO:0000256" key="6">
    <source>
        <dbReference type="ARBA" id="ARBA00022630"/>
    </source>
</evidence>
<keyword evidence="11 16" id="KW-0676">Redox-active center</keyword>
<feature type="binding site" evidence="14">
    <location>
        <position position="142"/>
    </location>
    <ligand>
        <name>FAD</name>
        <dbReference type="ChEBI" id="CHEBI:57692"/>
    </ligand>
</feature>
<dbReference type="InterPro" id="IPR023753">
    <property type="entry name" value="FAD/NAD-binding_dom"/>
</dbReference>
<comment type="catalytic activity">
    <reaction evidence="12 16">
        <text>N(6)-[(R)-dihydrolipoyl]-L-lysyl-[protein] + NAD(+) = N(6)-[(R)-lipoyl]-L-lysyl-[protein] + NADH + H(+)</text>
        <dbReference type="Rhea" id="RHEA:15045"/>
        <dbReference type="Rhea" id="RHEA-COMP:10474"/>
        <dbReference type="Rhea" id="RHEA-COMP:10475"/>
        <dbReference type="ChEBI" id="CHEBI:15378"/>
        <dbReference type="ChEBI" id="CHEBI:57540"/>
        <dbReference type="ChEBI" id="CHEBI:57945"/>
        <dbReference type="ChEBI" id="CHEBI:83099"/>
        <dbReference type="ChEBI" id="CHEBI:83100"/>
        <dbReference type="EC" id="1.8.1.4"/>
    </reaction>
</comment>
<dbReference type="InterPro" id="IPR006258">
    <property type="entry name" value="Lipoamide_DH"/>
</dbReference>
<dbReference type="PANTHER" id="PTHR22912">
    <property type="entry name" value="DISULFIDE OXIDOREDUCTASE"/>
    <property type="match status" value="1"/>
</dbReference>